<protein>
    <submittedName>
        <fullName evidence="1">Uncharacterized protein</fullName>
    </submittedName>
</protein>
<name>A0A8H8CNT3_PSICU</name>
<reference evidence="1" key="1">
    <citation type="submission" date="2021-02" db="EMBL/GenBank/DDBJ databases">
        <title>Psilocybe cubensis genome.</title>
        <authorList>
            <person name="Mckernan K.J."/>
            <person name="Crawford S."/>
            <person name="Trippe A."/>
            <person name="Kane L.T."/>
            <person name="Mclaughlin S."/>
        </authorList>
    </citation>
    <scope>NUCLEOTIDE SEQUENCE [LARGE SCALE GENOMIC DNA]</scope>
    <source>
        <strain evidence="1">MGC-MH-2018</strain>
    </source>
</reference>
<dbReference type="AlphaFoldDB" id="A0A8H8CNT3"/>
<dbReference type="EMBL" id="JAFIQS010000002">
    <property type="protein sequence ID" value="KAG5173297.1"/>
    <property type="molecule type" value="Genomic_DNA"/>
</dbReference>
<sequence>MIQFPMLDSLHLEIGRCDDGATGPITLFENCPALREVVLDLHPTHPFRINIPWGQITHLDMLHGNHPIADSTWRTLIRMLDSLEVGRFCLAGRVPGLDDPFLTQQHATIDVVNVFELRRLHALTIRFVGQELPQNRNIWLLKNLHFPELRDFHFSFFPASTLPSFFFWRNENLQNPLHPQLHKLKSLTLWAISVTTPELIELLKLTTSLERFRFKGAAKWTLRYLVGSLKTKTEERFSVAPSLTNLIVWAENMSKSDVQLCMSMISDRQGLGRGSFKMSIFCRKRLKHLPDGFMVIVDSEDLAGAEFLSH</sequence>
<dbReference type="OrthoDB" id="3065186at2759"/>
<gene>
    <name evidence="1" type="ORF">JR316_002807</name>
</gene>
<evidence type="ECO:0000313" key="1">
    <source>
        <dbReference type="EMBL" id="KAG5173297.1"/>
    </source>
</evidence>
<proteinExistence type="predicted"/>
<comment type="caution">
    <text evidence="1">The sequence shown here is derived from an EMBL/GenBank/DDBJ whole genome shotgun (WGS) entry which is preliminary data.</text>
</comment>
<organism evidence="1">
    <name type="scientific">Psilocybe cubensis</name>
    <name type="common">Psychedelic mushroom</name>
    <name type="synonym">Stropharia cubensis</name>
    <dbReference type="NCBI Taxonomy" id="181762"/>
    <lineage>
        <taxon>Eukaryota</taxon>
        <taxon>Fungi</taxon>
        <taxon>Dikarya</taxon>
        <taxon>Basidiomycota</taxon>
        <taxon>Agaricomycotina</taxon>
        <taxon>Agaricomycetes</taxon>
        <taxon>Agaricomycetidae</taxon>
        <taxon>Agaricales</taxon>
        <taxon>Agaricineae</taxon>
        <taxon>Strophariaceae</taxon>
        <taxon>Psilocybe</taxon>
    </lineage>
</organism>
<accession>A0A8H8CNT3</accession>